<dbReference type="AlphaFoldDB" id="A0A674PIS6"/>
<sequence>MANAHRTNALVTSCLKTPVDPQTKAPLASYERDALLLTAISRLQYEDSGSEFCDEDALRKGSLSTVAVLKAHRPDLSEIFFSNEEYYRKLEELKKAHLQTMADLESMYQEKLLLNSTEAAEVLETGPRWGTLVCVYGYL</sequence>
<organism evidence="1 2">
    <name type="scientific">Takifugu rubripes</name>
    <name type="common">Japanese pufferfish</name>
    <name type="synonym">Fugu rubripes</name>
    <dbReference type="NCBI Taxonomy" id="31033"/>
    <lineage>
        <taxon>Eukaryota</taxon>
        <taxon>Metazoa</taxon>
        <taxon>Chordata</taxon>
        <taxon>Craniata</taxon>
        <taxon>Vertebrata</taxon>
        <taxon>Euteleostomi</taxon>
        <taxon>Actinopterygii</taxon>
        <taxon>Neopterygii</taxon>
        <taxon>Teleostei</taxon>
        <taxon>Neoteleostei</taxon>
        <taxon>Acanthomorphata</taxon>
        <taxon>Eupercaria</taxon>
        <taxon>Tetraodontiformes</taxon>
        <taxon>Tetradontoidea</taxon>
        <taxon>Tetraodontidae</taxon>
        <taxon>Takifugu</taxon>
    </lineage>
</organism>
<name>A0A674PIS6_TAKRU</name>
<proteinExistence type="predicted"/>
<dbReference type="Ensembl" id="ENSTRUT00000088716.1">
    <property type="protein sequence ID" value="ENSTRUP00000085590.1"/>
    <property type="gene ID" value="ENSTRUG00000033170.1"/>
</dbReference>
<reference evidence="1 2" key="1">
    <citation type="journal article" date="2011" name="Genome Biol. Evol.">
        <title>Integration of the genetic map and genome assembly of fugu facilitates insights into distinct features of genome evolution in teleosts and mammals.</title>
        <authorList>
            <person name="Kai W."/>
            <person name="Kikuchi K."/>
            <person name="Tohari S."/>
            <person name="Chew A.K."/>
            <person name="Tay A."/>
            <person name="Fujiwara A."/>
            <person name="Hosoya S."/>
            <person name="Suetake H."/>
            <person name="Naruse K."/>
            <person name="Brenner S."/>
            <person name="Suzuki Y."/>
            <person name="Venkatesh B."/>
        </authorList>
    </citation>
    <scope>NUCLEOTIDE SEQUENCE [LARGE SCALE GENOMIC DNA]</scope>
</reference>
<evidence type="ECO:0000313" key="2">
    <source>
        <dbReference type="Proteomes" id="UP000005226"/>
    </source>
</evidence>
<keyword evidence="2" id="KW-1185">Reference proteome</keyword>
<reference evidence="1" key="2">
    <citation type="submission" date="2025-08" db="UniProtKB">
        <authorList>
            <consortium name="Ensembl"/>
        </authorList>
    </citation>
    <scope>IDENTIFICATION</scope>
</reference>
<protein>
    <submittedName>
        <fullName evidence="1">Uncharacterized protein</fullName>
    </submittedName>
</protein>
<dbReference type="Proteomes" id="UP000005226">
    <property type="component" value="Chromosome 17"/>
</dbReference>
<evidence type="ECO:0000313" key="1">
    <source>
        <dbReference type="Ensembl" id="ENSTRUP00000085590.1"/>
    </source>
</evidence>
<dbReference type="InParanoid" id="A0A674PIS6"/>
<reference evidence="1" key="3">
    <citation type="submission" date="2025-09" db="UniProtKB">
        <authorList>
            <consortium name="Ensembl"/>
        </authorList>
    </citation>
    <scope>IDENTIFICATION</scope>
</reference>
<dbReference type="GeneTree" id="ENSGT00940000157824"/>
<dbReference type="OMA" id="GHIDNRE"/>
<accession>A0A674PIS6</accession>